<evidence type="ECO:0000313" key="2">
    <source>
        <dbReference type="Proteomes" id="UP000224871"/>
    </source>
</evidence>
<gene>
    <name evidence="1" type="ORF">Xinn_02990</name>
</gene>
<dbReference type="RefSeq" id="WP_099137674.1">
    <property type="nucleotide sequence ID" value="NZ_CAWNQC010000241.1"/>
</dbReference>
<proteinExistence type="predicted"/>
<reference evidence="1 2" key="1">
    <citation type="journal article" date="2017" name="Nat. Microbiol.">
        <title>Natural product diversity associated with the nematode symbionts Photorhabdus and Xenorhabdus.</title>
        <authorList>
            <person name="Tobias N.J."/>
            <person name="Wolff H."/>
            <person name="Djahanschiri B."/>
            <person name="Grundmann F."/>
            <person name="Kronenwerth M."/>
            <person name="Shi Y.M."/>
            <person name="Simonyi S."/>
            <person name="Grun P."/>
            <person name="Shapiro-Ilan D."/>
            <person name="Pidot S.J."/>
            <person name="Stinear T.P."/>
            <person name="Ebersberger I."/>
            <person name="Bode H.B."/>
        </authorList>
    </citation>
    <scope>NUCLEOTIDE SEQUENCE [LARGE SCALE GENOMIC DNA]</scope>
    <source>
        <strain evidence="1 2">DSM 16336</strain>
    </source>
</reference>
<dbReference type="Proteomes" id="UP000224871">
    <property type="component" value="Unassembled WGS sequence"/>
</dbReference>
<organism evidence="1 2">
    <name type="scientific">Xenorhabdus innexi</name>
    <dbReference type="NCBI Taxonomy" id="290109"/>
    <lineage>
        <taxon>Bacteria</taxon>
        <taxon>Pseudomonadati</taxon>
        <taxon>Pseudomonadota</taxon>
        <taxon>Gammaproteobacteria</taxon>
        <taxon>Enterobacterales</taxon>
        <taxon>Morganellaceae</taxon>
        <taxon>Xenorhabdus</taxon>
    </lineage>
</organism>
<protein>
    <submittedName>
        <fullName evidence="1">Toxin</fullName>
    </submittedName>
</protein>
<name>A0A2G0N8W2_9GAMM</name>
<keyword evidence="2" id="KW-1185">Reference proteome</keyword>
<evidence type="ECO:0000313" key="1">
    <source>
        <dbReference type="EMBL" id="PHM31149.1"/>
    </source>
</evidence>
<dbReference type="EMBL" id="NIBU01000043">
    <property type="protein sequence ID" value="PHM31149.1"/>
    <property type="molecule type" value="Genomic_DNA"/>
</dbReference>
<accession>A0A2G0N8W2</accession>
<comment type="caution">
    <text evidence="1">The sequence shown here is derived from an EMBL/GenBank/DDBJ whole genome shotgun (WGS) entry which is preliminary data.</text>
</comment>
<sequence>MVWVVDDDRAEWEQIPRAAENKYEEWVRIIRENNRSPSDAARDIGDSNFKMLGGTAELYTIRLSKKHRVLFTIDYTNEIASGTFCI</sequence>